<accession>A0ABW3FAV1</accession>
<gene>
    <name evidence="4" type="ORF">ACFQ14_01000</name>
</gene>
<dbReference type="CDD" id="cd17546">
    <property type="entry name" value="REC_hyHK_CKI1_RcsC-like"/>
    <property type="match status" value="1"/>
</dbReference>
<evidence type="ECO:0000256" key="1">
    <source>
        <dbReference type="ARBA" id="ARBA00022553"/>
    </source>
</evidence>
<evidence type="ECO:0000313" key="5">
    <source>
        <dbReference type="Proteomes" id="UP001597101"/>
    </source>
</evidence>
<reference evidence="5" key="1">
    <citation type="journal article" date="2019" name="Int. J. Syst. Evol. Microbiol.">
        <title>The Global Catalogue of Microorganisms (GCM) 10K type strain sequencing project: providing services to taxonomists for standard genome sequencing and annotation.</title>
        <authorList>
            <consortium name="The Broad Institute Genomics Platform"/>
            <consortium name="The Broad Institute Genome Sequencing Center for Infectious Disease"/>
            <person name="Wu L."/>
            <person name="Ma J."/>
        </authorList>
    </citation>
    <scope>NUCLEOTIDE SEQUENCE [LARGE SCALE GENOMIC DNA]</scope>
    <source>
        <strain evidence="5">CCUG 60023</strain>
    </source>
</reference>
<evidence type="ECO:0000313" key="4">
    <source>
        <dbReference type="EMBL" id="MFD0914978.1"/>
    </source>
</evidence>
<organism evidence="4 5">
    <name type="scientific">Pseudahrensia aquimaris</name>
    <dbReference type="NCBI Taxonomy" id="744461"/>
    <lineage>
        <taxon>Bacteria</taxon>
        <taxon>Pseudomonadati</taxon>
        <taxon>Pseudomonadota</taxon>
        <taxon>Alphaproteobacteria</taxon>
        <taxon>Hyphomicrobiales</taxon>
        <taxon>Ahrensiaceae</taxon>
        <taxon>Pseudahrensia</taxon>
    </lineage>
</organism>
<dbReference type="Gene3D" id="3.40.50.2300">
    <property type="match status" value="1"/>
</dbReference>
<keyword evidence="5" id="KW-1185">Reference proteome</keyword>
<keyword evidence="1 2" id="KW-0597">Phosphoprotein</keyword>
<sequence>MAKILVTEDDEAVRAFVARALEMDGHEIVQAEDGEEGFDRLQEHEGVFDLLLTDIKMPYMDGIELAKTAALSYPSLKILFMTGFADQRERTGELSDIVIDVVSKPFSLQQIRDAVTTALKANHPAALKKAS</sequence>
<dbReference type="InterPro" id="IPR011006">
    <property type="entry name" value="CheY-like_superfamily"/>
</dbReference>
<feature type="modified residue" description="4-aspartylphosphate" evidence="2">
    <location>
        <position position="54"/>
    </location>
</feature>
<dbReference type="Pfam" id="PF00072">
    <property type="entry name" value="Response_reg"/>
    <property type="match status" value="1"/>
</dbReference>
<dbReference type="PANTHER" id="PTHR44591:SF21">
    <property type="entry name" value="TWO-COMPONENT RESPONSE REGULATOR"/>
    <property type="match status" value="1"/>
</dbReference>
<feature type="domain" description="Response regulatory" evidence="3">
    <location>
        <begin position="3"/>
        <end position="119"/>
    </location>
</feature>
<dbReference type="Proteomes" id="UP001597101">
    <property type="component" value="Unassembled WGS sequence"/>
</dbReference>
<proteinExistence type="predicted"/>
<evidence type="ECO:0000259" key="3">
    <source>
        <dbReference type="PROSITE" id="PS50110"/>
    </source>
</evidence>
<name>A0ABW3FAV1_9HYPH</name>
<dbReference type="EMBL" id="JBHTJV010000002">
    <property type="protein sequence ID" value="MFD0914978.1"/>
    <property type="molecule type" value="Genomic_DNA"/>
</dbReference>
<dbReference type="PROSITE" id="PS50110">
    <property type="entry name" value="RESPONSE_REGULATORY"/>
    <property type="match status" value="1"/>
</dbReference>
<evidence type="ECO:0000256" key="2">
    <source>
        <dbReference type="PROSITE-ProRule" id="PRU00169"/>
    </source>
</evidence>
<protein>
    <submittedName>
        <fullName evidence="4">Response regulator</fullName>
    </submittedName>
</protein>
<dbReference type="InterPro" id="IPR001789">
    <property type="entry name" value="Sig_transdc_resp-reg_receiver"/>
</dbReference>
<dbReference type="SMART" id="SM00448">
    <property type="entry name" value="REC"/>
    <property type="match status" value="1"/>
</dbReference>
<dbReference type="RefSeq" id="WP_377210830.1">
    <property type="nucleotide sequence ID" value="NZ_JBHTJV010000002.1"/>
</dbReference>
<comment type="caution">
    <text evidence="4">The sequence shown here is derived from an EMBL/GenBank/DDBJ whole genome shotgun (WGS) entry which is preliminary data.</text>
</comment>
<dbReference type="SUPFAM" id="SSF52172">
    <property type="entry name" value="CheY-like"/>
    <property type="match status" value="1"/>
</dbReference>
<dbReference type="PANTHER" id="PTHR44591">
    <property type="entry name" value="STRESS RESPONSE REGULATOR PROTEIN 1"/>
    <property type="match status" value="1"/>
</dbReference>
<dbReference type="InterPro" id="IPR050595">
    <property type="entry name" value="Bact_response_regulator"/>
</dbReference>